<reference evidence="2 3" key="1">
    <citation type="submission" date="2017-02" db="EMBL/GenBank/DDBJ databases">
        <authorList>
            <person name="Peterson S.W."/>
        </authorList>
    </citation>
    <scope>NUCLEOTIDE SEQUENCE [LARGE SCALE GENOMIC DNA]</scope>
    <source>
        <strain evidence="2 3">M1</strain>
    </source>
</reference>
<dbReference type="Proteomes" id="UP000190285">
    <property type="component" value="Unassembled WGS sequence"/>
</dbReference>
<accession>A0A1T5KEN8</accession>
<keyword evidence="1" id="KW-0812">Transmembrane</keyword>
<evidence type="ECO:0000313" key="2">
    <source>
        <dbReference type="EMBL" id="SKC62176.1"/>
    </source>
</evidence>
<dbReference type="EMBL" id="FUZT01000004">
    <property type="protein sequence ID" value="SKC62176.1"/>
    <property type="molecule type" value="Genomic_DNA"/>
</dbReference>
<organism evidence="2 3">
    <name type="scientific">Maledivibacter halophilus</name>
    <dbReference type="NCBI Taxonomy" id="36842"/>
    <lineage>
        <taxon>Bacteria</taxon>
        <taxon>Bacillati</taxon>
        <taxon>Bacillota</taxon>
        <taxon>Clostridia</taxon>
        <taxon>Peptostreptococcales</taxon>
        <taxon>Caminicellaceae</taxon>
        <taxon>Maledivibacter</taxon>
    </lineage>
</organism>
<evidence type="ECO:0000313" key="3">
    <source>
        <dbReference type="Proteomes" id="UP000190285"/>
    </source>
</evidence>
<dbReference type="AlphaFoldDB" id="A0A1T5KEN8"/>
<name>A0A1T5KEN8_9FIRM</name>
<sequence length="54" mass="5984">MFNSNKYFFLAYGLVWISTSIAVSTAICITKSAIPLWTMFIPLFVNMSTGSKGN</sequence>
<gene>
    <name evidence="2" type="ORF">SAMN02194393_01740</name>
</gene>
<protein>
    <submittedName>
        <fullName evidence="2">Uncharacterized protein</fullName>
    </submittedName>
</protein>
<evidence type="ECO:0000256" key="1">
    <source>
        <dbReference type="SAM" id="Phobius"/>
    </source>
</evidence>
<feature type="transmembrane region" description="Helical" evidence="1">
    <location>
        <begin position="6"/>
        <end position="29"/>
    </location>
</feature>
<proteinExistence type="predicted"/>
<keyword evidence="3" id="KW-1185">Reference proteome</keyword>
<dbReference type="STRING" id="36842.SAMN02194393_01740"/>
<keyword evidence="1" id="KW-1133">Transmembrane helix</keyword>
<dbReference type="RefSeq" id="WP_170917332.1">
    <property type="nucleotide sequence ID" value="NZ_FUZT01000004.1"/>
</dbReference>
<keyword evidence="1" id="KW-0472">Membrane</keyword>